<protein>
    <submittedName>
        <fullName evidence="16">T9SS C-terminal target domain-containing protein</fullName>
    </submittedName>
</protein>
<evidence type="ECO:0000256" key="6">
    <source>
        <dbReference type="ARBA" id="ARBA00022723"/>
    </source>
</evidence>
<dbReference type="SUPFAM" id="SSF52025">
    <property type="entry name" value="PA domain"/>
    <property type="match status" value="1"/>
</dbReference>
<feature type="signal peptide" evidence="12">
    <location>
        <begin position="1"/>
        <end position="27"/>
    </location>
</feature>
<feature type="domain" description="FTP" evidence="14">
    <location>
        <begin position="57"/>
        <end position="105"/>
    </location>
</feature>
<dbReference type="CDD" id="cd04818">
    <property type="entry name" value="PA_subtilisin_1"/>
    <property type="match status" value="1"/>
</dbReference>
<comment type="subcellular location">
    <subcellularLocation>
        <location evidence="2">Secreted</location>
    </subcellularLocation>
</comment>
<evidence type="ECO:0000256" key="9">
    <source>
        <dbReference type="ARBA" id="ARBA00022833"/>
    </source>
</evidence>
<dbReference type="InterPro" id="IPR050371">
    <property type="entry name" value="Fungal_virulence_M36"/>
</dbReference>
<dbReference type="Pfam" id="PF02225">
    <property type="entry name" value="PA"/>
    <property type="match status" value="1"/>
</dbReference>
<keyword evidence="5" id="KW-0645">Protease</keyword>
<dbReference type="Gene3D" id="3.50.30.30">
    <property type="match status" value="1"/>
</dbReference>
<dbReference type="NCBIfam" id="TIGR04183">
    <property type="entry name" value="Por_Secre_tail"/>
    <property type="match status" value="1"/>
</dbReference>
<dbReference type="PANTHER" id="PTHR33478:SF1">
    <property type="entry name" value="EXTRACELLULAR METALLOPROTEINASE MEP"/>
    <property type="match status" value="1"/>
</dbReference>
<comment type="caution">
    <text evidence="16">The sequence shown here is derived from an EMBL/GenBank/DDBJ whole genome shotgun (WGS) entry which is preliminary data.</text>
</comment>
<gene>
    <name evidence="16" type="ORF">EI293_03335</name>
</gene>
<dbReference type="InterPro" id="IPR003137">
    <property type="entry name" value="PA_domain"/>
</dbReference>
<organism evidence="16 17">
    <name type="scientific">Hymenobacter perfusus</name>
    <dbReference type="NCBI Taxonomy" id="1236770"/>
    <lineage>
        <taxon>Bacteria</taxon>
        <taxon>Pseudomonadati</taxon>
        <taxon>Bacteroidota</taxon>
        <taxon>Cytophagia</taxon>
        <taxon>Cytophagales</taxon>
        <taxon>Hymenobacteraceae</taxon>
        <taxon>Hymenobacter</taxon>
    </lineage>
</organism>
<evidence type="ECO:0000256" key="10">
    <source>
        <dbReference type="ARBA" id="ARBA00023049"/>
    </source>
</evidence>
<feature type="chain" id="PRO_5019554490" evidence="12">
    <location>
        <begin position="28"/>
        <end position="902"/>
    </location>
</feature>
<evidence type="ECO:0000256" key="5">
    <source>
        <dbReference type="ARBA" id="ARBA00022670"/>
    </source>
</evidence>
<keyword evidence="10" id="KW-0482">Metalloprotease</keyword>
<keyword evidence="8" id="KW-0378">Hydrolase</keyword>
<keyword evidence="9" id="KW-0862">Zinc</keyword>
<evidence type="ECO:0000256" key="11">
    <source>
        <dbReference type="ARBA" id="ARBA00023145"/>
    </source>
</evidence>
<dbReference type="Pfam" id="PF02128">
    <property type="entry name" value="Peptidase_M36"/>
    <property type="match status" value="1"/>
</dbReference>
<evidence type="ECO:0000256" key="7">
    <source>
        <dbReference type="ARBA" id="ARBA00022729"/>
    </source>
</evidence>
<dbReference type="PANTHER" id="PTHR33478">
    <property type="entry name" value="EXTRACELLULAR METALLOPROTEINASE MEP"/>
    <property type="match status" value="1"/>
</dbReference>
<dbReference type="GO" id="GO:0004222">
    <property type="term" value="F:metalloendopeptidase activity"/>
    <property type="evidence" value="ECO:0007669"/>
    <property type="project" value="InterPro"/>
</dbReference>
<dbReference type="Pfam" id="PF18962">
    <property type="entry name" value="Por_Secre_tail"/>
    <property type="match status" value="1"/>
</dbReference>
<accession>A0A428KIL0</accession>
<dbReference type="EMBL" id="RWIU01000001">
    <property type="protein sequence ID" value="RSK46214.1"/>
    <property type="molecule type" value="Genomic_DNA"/>
</dbReference>
<dbReference type="InterPro" id="IPR001842">
    <property type="entry name" value="Peptidase_M36"/>
</dbReference>
<dbReference type="SUPFAM" id="SSF55486">
    <property type="entry name" value="Metalloproteases ('zincins'), catalytic domain"/>
    <property type="match status" value="1"/>
</dbReference>
<evidence type="ECO:0000256" key="3">
    <source>
        <dbReference type="ARBA" id="ARBA00006006"/>
    </source>
</evidence>
<keyword evidence="7 12" id="KW-0732">Signal</keyword>
<evidence type="ECO:0000256" key="2">
    <source>
        <dbReference type="ARBA" id="ARBA00004613"/>
    </source>
</evidence>
<sequence>MKSTFTIPMARALAVAALLAVPGLAAAQNAPSEQALGALKARQSSLGLLSVDIADAAVTSQYTDKSNGISHVYLRQRVQGVEIYGAVADVHLTQAGKIAGLHSSFLTNATAQARNATPSLTAGQAVAAAAKALGMPAPRNLDIRKAGSATEGMEFNDGGISLDKIPVKLMYLPLADGSLRLVWDVTLAPLNGEHYWNARVDAATGELLDKTDYTISESFSVSSLIRPIAQAASAAAQPASVPGTTAGKPTAANTYNVWPLTVESPSHGTRQLVANPADATFSPFGWHDVDGVAGAEHTITRGNNVHAYDDRSNRNVYTAGTTLSPDGGANLEFDFPFNDALTAPAVSNLNAAIVNLFYWNNMMHDVMAYKGFDEVSGNFQVKNYGGTGLGNDDVRAEAQDASTATTVSLNNANFSTPVDGSRPRMQMYLWDKSELAINITAPSTLAGSLVATEGSIGRKLNRVGPITGNLVLVNDGTTTPSLGCNTTYANAADVSGNIALVERGTCNFGLKVKNAQLAGARMVVVIDNAVGGTVPVSMGGSADTVGVRIPSIAILKVDGDRIKAALQAGQTVSITAAGNYYMRDGDFDNGIVAHEYGHGISTRLTGGPGNSSCLGSAEQMGEGWSDFFALWMTTKPGDVSTTGRGIGTYASFEPVTGGGIRPTRYSTDMKLNPATYALVGTGIYNTYVDAAGVTRNQVHNIGYIWATTLWDLNWALIDKYGYNADLKANTGGNNVALRLVLDGCKLQPCNPGFLDGRNAILKADSINNKGANSGLIWRVFARRGMGFSAVQGSSSVLTDQVAAYDLPAILSSSKQLNEKLLEVYPNPANGQVLVRTQVSSTAPVQVEMVSLLGQRVSVQTASAARLQQEGVTLNTAKLAAGVYMVRLTTSEGIITKKVVVQH</sequence>
<keyword evidence="4" id="KW-0964">Secreted</keyword>
<dbReference type="InterPro" id="IPR027268">
    <property type="entry name" value="Peptidase_M4/M1_CTD_sf"/>
</dbReference>
<evidence type="ECO:0000256" key="8">
    <source>
        <dbReference type="ARBA" id="ARBA00022801"/>
    </source>
</evidence>
<dbReference type="Pfam" id="PF07504">
    <property type="entry name" value="FTP"/>
    <property type="match status" value="1"/>
</dbReference>
<comment type="cofactor">
    <cofactor evidence="1">
        <name>Zn(2+)</name>
        <dbReference type="ChEBI" id="CHEBI:29105"/>
    </cofactor>
</comment>
<dbReference type="AlphaFoldDB" id="A0A428KIL0"/>
<name>A0A428KIL0_9BACT</name>
<evidence type="ECO:0000259" key="15">
    <source>
        <dbReference type="Pfam" id="PF18962"/>
    </source>
</evidence>
<comment type="similarity">
    <text evidence="3">Belongs to the peptidase M36 family.</text>
</comment>
<dbReference type="NCBIfam" id="NF038113">
    <property type="entry name" value="T9SSA_dep_M36"/>
    <property type="match status" value="1"/>
</dbReference>
<dbReference type="Gene3D" id="3.10.170.10">
    <property type="match status" value="1"/>
</dbReference>
<dbReference type="Proteomes" id="UP000270291">
    <property type="component" value="Unassembled WGS sequence"/>
</dbReference>
<proteinExistence type="inferred from homology"/>
<evidence type="ECO:0000259" key="14">
    <source>
        <dbReference type="Pfam" id="PF07504"/>
    </source>
</evidence>
<evidence type="ECO:0000313" key="17">
    <source>
        <dbReference type="Proteomes" id="UP000270291"/>
    </source>
</evidence>
<dbReference type="RefSeq" id="WP_125435658.1">
    <property type="nucleotide sequence ID" value="NZ_RWIU01000001.1"/>
</dbReference>
<keyword evidence="6" id="KW-0479">Metal-binding</keyword>
<keyword evidence="17" id="KW-1185">Reference proteome</keyword>
<dbReference type="InterPro" id="IPR046450">
    <property type="entry name" value="PA_dom_sf"/>
</dbReference>
<evidence type="ECO:0000256" key="4">
    <source>
        <dbReference type="ARBA" id="ARBA00022525"/>
    </source>
</evidence>
<evidence type="ECO:0000259" key="13">
    <source>
        <dbReference type="Pfam" id="PF02225"/>
    </source>
</evidence>
<feature type="domain" description="PA" evidence="13">
    <location>
        <begin position="467"/>
        <end position="562"/>
    </location>
</feature>
<dbReference type="GO" id="GO:0005615">
    <property type="term" value="C:extracellular space"/>
    <property type="evidence" value="ECO:0007669"/>
    <property type="project" value="InterPro"/>
</dbReference>
<evidence type="ECO:0000256" key="1">
    <source>
        <dbReference type="ARBA" id="ARBA00001947"/>
    </source>
</evidence>
<dbReference type="InterPro" id="IPR011096">
    <property type="entry name" value="FTP_domain"/>
</dbReference>
<feature type="domain" description="Secretion system C-terminal sorting" evidence="15">
    <location>
        <begin position="823"/>
        <end position="900"/>
    </location>
</feature>
<evidence type="ECO:0000256" key="12">
    <source>
        <dbReference type="SAM" id="SignalP"/>
    </source>
</evidence>
<dbReference type="GO" id="GO:0008270">
    <property type="term" value="F:zinc ion binding"/>
    <property type="evidence" value="ECO:0007669"/>
    <property type="project" value="InterPro"/>
</dbReference>
<keyword evidence="11" id="KW-0865">Zymogen</keyword>
<dbReference type="Gene3D" id="1.10.390.10">
    <property type="entry name" value="Neutral Protease Domain 2"/>
    <property type="match status" value="1"/>
</dbReference>
<dbReference type="GO" id="GO:0006508">
    <property type="term" value="P:proteolysis"/>
    <property type="evidence" value="ECO:0007669"/>
    <property type="project" value="UniProtKB-KW"/>
</dbReference>
<dbReference type="OrthoDB" id="5377264at2"/>
<dbReference type="CDD" id="cd09596">
    <property type="entry name" value="M36"/>
    <property type="match status" value="1"/>
</dbReference>
<dbReference type="InterPro" id="IPR026444">
    <property type="entry name" value="Secre_tail"/>
</dbReference>
<evidence type="ECO:0000313" key="16">
    <source>
        <dbReference type="EMBL" id="RSK46214.1"/>
    </source>
</evidence>
<reference evidence="16 17" key="1">
    <citation type="submission" date="2018-12" db="EMBL/GenBank/DDBJ databases">
        <authorList>
            <person name="Feng G."/>
            <person name="Zhu H."/>
        </authorList>
    </citation>
    <scope>NUCLEOTIDE SEQUENCE [LARGE SCALE GENOMIC DNA]</scope>
    <source>
        <strain evidence="16 17">LMG 26000</strain>
    </source>
</reference>